<proteinExistence type="predicted"/>
<dbReference type="OrthoDB" id="6611826at2759"/>
<keyword evidence="1" id="KW-0732">Signal</keyword>
<dbReference type="GO" id="GO:0005549">
    <property type="term" value="F:odorant binding"/>
    <property type="evidence" value="ECO:0007669"/>
    <property type="project" value="InterPro"/>
</dbReference>
<reference evidence="2" key="1">
    <citation type="submission" date="2022-01" db="EMBL/GenBank/DDBJ databases">
        <authorList>
            <person name="King R."/>
        </authorList>
    </citation>
    <scope>NUCLEOTIDE SEQUENCE</scope>
</reference>
<accession>A0A9P0E486</accession>
<dbReference type="Gene3D" id="1.10.238.20">
    <property type="entry name" value="Pheromone/general odorant binding protein domain"/>
    <property type="match status" value="1"/>
</dbReference>
<keyword evidence="3" id="KW-1185">Reference proteome</keyword>
<evidence type="ECO:0000256" key="1">
    <source>
        <dbReference type="ARBA" id="ARBA00022729"/>
    </source>
</evidence>
<gene>
    <name evidence="2" type="ORF">NEZAVI_LOCUS2431</name>
</gene>
<evidence type="ECO:0000313" key="2">
    <source>
        <dbReference type="EMBL" id="CAH1391406.1"/>
    </source>
</evidence>
<dbReference type="CDD" id="cd23992">
    <property type="entry name" value="PBP_GOBP"/>
    <property type="match status" value="1"/>
</dbReference>
<sequence>MDLRPSGALYISQETGGIIVVSKMNRPVIVVVLVLACTFSCNGISPELKTAIEGCKAEHNIESDQIKEAIGNKKLPETENGQCFMSCVMEKMGMIKDGKIDMDRAMELNAQKFKDPENLQKANEVAKRCADVQASDTKCSLATELLKCVVKNAKEVQLELPKEELE</sequence>
<dbReference type="PANTHER" id="PTHR11857">
    <property type="entry name" value="ODORANT BINDING PROTEIN-RELATED"/>
    <property type="match status" value="1"/>
</dbReference>
<dbReference type="Proteomes" id="UP001152798">
    <property type="component" value="Chromosome 1"/>
</dbReference>
<dbReference type="InterPro" id="IPR036728">
    <property type="entry name" value="PBP_GOBP_sf"/>
</dbReference>
<organism evidence="2 3">
    <name type="scientific">Nezara viridula</name>
    <name type="common">Southern green stink bug</name>
    <name type="synonym">Cimex viridulus</name>
    <dbReference type="NCBI Taxonomy" id="85310"/>
    <lineage>
        <taxon>Eukaryota</taxon>
        <taxon>Metazoa</taxon>
        <taxon>Ecdysozoa</taxon>
        <taxon>Arthropoda</taxon>
        <taxon>Hexapoda</taxon>
        <taxon>Insecta</taxon>
        <taxon>Pterygota</taxon>
        <taxon>Neoptera</taxon>
        <taxon>Paraneoptera</taxon>
        <taxon>Hemiptera</taxon>
        <taxon>Heteroptera</taxon>
        <taxon>Panheteroptera</taxon>
        <taxon>Pentatomomorpha</taxon>
        <taxon>Pentatomoidea</taxon>
        <taxon>Pentatomidae</taxon>
        <taxon>Pentatominae</taxon>
        <taxon>Nezara</taxon>
    </lineage>
</organism>
<dbReference type="SUPFAM" id="SSF47565">
    <property type="entry name" value="Insect pheromone/odorant-binding proteins"/>
    <property type="match status" value="1"/>
</dbReference>
<dbReference type="EMBL" id="OV725077">
    <property type="protein sequence ID" value="CAH1391406.1"/>
    <property type="molecule type" value="Genomic_DNA"/>
</dbReference>
<dbReference type="GO" id="GO:0005615">
    <property type="term" value="C:extracellular space"/>
    <property type="evidence" value="ECO:0007669"/>
    <property type="project" value="TreeGrafter"/>
</dbReference>
<dbReference type="GO" id="GO:0007608">
    <property type="term" value="P:sensory perception of smell"/>
    <property type="evidence" value="ECO:0007669"/>
    <property type="project" value="TreeGrafter"/>
</dbReference>
<dbReference type="Pfam" id="PF01395">
    <property type="entry name" value="PBP_GOBP"/>
    <property type="match status" value="1"/>
</dbReference>
<dbReference type="AlphaFoldDB" id="A0A9P0E486"/>
<evidence type="ECO:0000313" key="3">
    <source>
        <dbReference type="Proteomes" id="UP001152798"/>
    </source>
</evidence>
<protein>
    <submittedName>
        <fullName evidence="2">Uncharacterized protein</fullName>
    </submittedName>
</protein>
<name>A0A9P0E486_NEZVI</name>
<dbReference type="SMART" id="SM00708">
    <property type="entry name" value="PhBP"/>
    <property type="match status" value="1"/>
</dbReference>
<dbReference type="InterPro" id="IPR006170">
    <property type="entry name" value="PBP/GOBP"/>
</dbReference>